<feature type="transmembrane region" description="Helical" evidence="5">
    <location>
        <begin position="616"/>
        <end position="641"/>
    </location>
</feature>
<dbReference type="Gene3D" id="1.10.287.950">
    <property type="entry name" value="Methyl-accepting chemotaxis protein"/>
    <property type="match status" value="1"/>
</dbReference>
<protein>
    <submittedName>
        <fullName evidence="6">Uncharacterized protein YhgE</fullName>
    </submittedName>
</protein>
<feature type="transmembrane region" description="Helical" evidence="5">
    <location>
        <begin position="668"/>
        <end position="690"/>
    </location>
</feature>
<dbReference type="InterPro" id="IPR023908">
    <property type="entry name" value="xxxLxxG_rpt"/>
</dbReference>
<keyword evidence="3 5" id="KW-1133">Transmembrane helix</keyword>
<dbReference type="InterPro" id="IPR051328">
    <property type="entry name" value="T7SS_ABC-Transporter"/>
</dbReference>
<feature type="transmembrane region" description="Helical" evidence="5">
    <location>
        <begin position="513"/>
        <end position="537"/>
    </location>
</feature>
<evidence type="ECO:0000256" key="4">
    <source>
        <dbReference type="ARBA" id="ARBA00023136"/>
    </source>
</evidence>
<dbReference type="GO" id="GO:0016020">
    <property type="term" value="C:membrane"/>
    <property type="evidence" value="ECO:0007669"/>
    <property type="project" value="UniProtKB-SubCell"/>
</dbReference>
<dbReference type="OrthoDB" id="9811483at2"/>
<feature type="transmembrane region" description="Helical" evidence="5">
    <location>
        <begin position="590"/>
        <end position="609"/>
    </location>
</feature>
<accession>A0A173LQT5</accession>
<name>A0A173LQT5_9ACTN</name>
<keyword evidence="2 5" id="KW-0812">Transmembrane</keyword>
<comment type="subcellular location">
    <subcellularLocation>
        <location evidence="1">Membrane</location>
        <topology evidence="1">Multi-pass membrane protein</topology>
    </subcellularLocation>
</comment>
<evidence type="ECO:0000313" key="6">
    <source>
        <dbReference type="EMBL" id="ANI94011.1"/>
    </source>
</evidence>
<evidence type="ECO:0000313" key="7">
    <source>
        <dbReference type="Proteomes" id="UP000186104"/>
    </source>
</evidence>
<dbReference type="KEGG" id="dtm:BJL86_3252"/>
<keyword evidence="7" id="KW-1185">Reference proteome</keyword>
<keyword evidence="4 5" id="KW-0472">Membrane</keyword>
<evidence type="ECO:0000256" key="1">
    <source>
        <dbReference type="ARBA" id="ARBA00004141"/>
    </source>
</evidence>
<dbReference type="SUPFAM" id="SSF58104">
    <property type="entry name" value="Methyl-accepting chemotaxis protein (MCP) signaling domain"/>
    <property type="match status" value="1"/>
</dbReference>
<dbReference type="STRING" id="499555.BJL86_3252"/>
<dbReference type="PANTHER" id="PTHR43077">
    <property type="entry name" value="TRANSPORT PERMEASE YVFS-RELATED"/>
    <property type="match status" value="1"/>
</dbReference>
<dbReference type="AlphaFoldDB" id="A0A173LQT5"/>
<reference evidence="6 7" key="1">
    <citation type="submission" date="2016-06" db="EMBL/GenBank/DDBJ databases">
        <title>Complete genome sequence of a saline-alkali tolerant type strain Dietzia timorensis ID05-A0528T.</title>
        <authorList>
            <person name="Wu X."/>
        </authorList>
    </citation>
    <scope>NUCLEOTIDE SEQUENCE [LARGE SCALE GENOMIC DNA]</scope>
    <source>
        <strain evidence="6 7">ID05-A0528</strain>
    </source>
</reference>
<dbReference type="Proteomes" id="UP000186104">
    <property type="component" value="Chromosome"/>
</dbReference>
<dbReference type="RefSeq" id="WP_067475554.1">
    <property type="nucleotide sequence ID" value="NZ_CP015961.1"/>
</dbReference>
<evidence type="ECO:0000256" key="5">
    <source>
        <dbReference type="SAM" id="Phobius"/>
    </source>
</evidence>
<proteinExistence type="predicted"/>
<gene>
    <name evidence="6" type="ORF">BJL86_3252</name>
</gene>
<sequence>MSTNNKRTTGRPSTERPGLRTWIGVALLLLPTVLLAALLVATGNPGAQAAKVSAAVVNEDEPVTIDGQLMPLGRQLTAELLHPKDEDANIDWVLTNADDAAEGLAGGDYSTVVTIGKEFSADATSVAATDPATVRKATIDVTTAPDSPVADSAVTETLLDAARASLSGTVTESFLDNIFLSFNDMHDQLGQAADGSAALADGTNQLRDGTRQAKTGTGQLAEGLPQLAGGAGELAGGARELDSGAGDLGSGLTTLYDGAGSLSQGLGELSRQTAELPAQTRALADGSSQVAEGTQQLADLAAPLSATAGGHLDAIGDFSPAAAELKELADSCTGAAVCGQLQDLAERISGEAASADEQKRMAGESISTLAGDINRLNDGAHQVADGNARLADASTQLVGGIGAARDGSNELTAGLGTAKDGATQLSAGAGQLSGGATELSDRSREAADGARQLDDGMVALTDGSSGAADGARELADGLGEARGQVPTFSDEGRKALATTAADPILMAGGGKGYTLPLAVLLAALILWCAATATSAYLRPIPDDAMMSGETTGRLLLRNLPVRAVNAVIHSVVVTIALVMATGAGLASAPSVFGCALLTMAVFTTIAHVLRALWPRAGVIVMLGGAVIAGVAGATSSGPGFVHSLGDLLPLRPAADALRLAVDGSAGGAAHAAVPLLVWLVAAMLALWVVTERSRSTSAEKFLRAPV</sequence>
<organism evidence="6 7">
    <name type="scientific">Dietzia timorensis</name>
    <dbReference type="NCBI Taxonomy" id="499555"/>
    <lineage>
        <taxon>Bacteria</taxon>
        <taxon>Bacillati</taxon>
        <taxon>Actinomycetota</taxon>
        <taxon>Actinomycetes</taxon>
        <taxon>Mycobacteriales</taxon>
        <taxon>Dietziaceae</taxon>
        <taxon>Dietzia</taxon>
    </lineage>
</organism>
<evidence type="ECO:0000256" key="2">
    <source>
        <dbReference type="ARBA" id="ARBA00022692"/>
    </source>
</evidence>
<feature type="transmembrane region" description="Helical" evidence="5">
    <location>
        <begin position="563"/>
        <end position="584"/>
    </location>
</feature>
<dbReference type="PANTHER" id="PTHR43077:SF10">
    <property type="entry name" value="TRANSPORT PERMEASE PROTEIN"/>
    <property type="match status" value="1"/>
</dbReference>
<dbReference type="EMBL" id="CP015961">
    <property type="protein sequence ID" value="ANI94011.1"/>
    <property type="molecule type" value="Genomic_DNA"/>
</dbReference>
<dbReference type="NCBIfam" id="TIGR03057">
    <property type="entry name" value="xxxLxxG_by_4"/>
    <property type="match status" value="7"/>
</dbReference>
<evidence type="ECO:0000256" key="3">
    <source>
        <dbReference type="ARBA" id="ARBA00022989"/>
    </source>
</evidence>